<organism evidence="2 3">
    <name type="scientific">Fusarium acuminatum</name>
    <dbReference type="NCBI Taxonomy" id="5515"/>
    <lineage>
        <taxon>Eukaryota</taxon>
        <taxon>Fungi</taxon>
        <taxon>Dikarya</taxon>
        <taxon>Ascomycota</taxon>
        <taxon>Pezizomycotina</taxon>
        <taxon>Sordariomycetes</taxon>
        <taxon>Hypocreomycetidae</taxon>
        <taxon>Hypocreales</taxon>
        <taxon>Nectriaceae</taxon>
        <taxon>Fusarium</taxon>
        <taxon>Fusarium tricinctum species complex</taxon>
    </lineage>
</organism>
<protein>
    <recommendedName>
        <fullName evidence="4">DNA2/NAM7 helicase-like C-terminal domain-containing protein</fullName>
    </recommendedName>
</protein>
<evidence type="ECO:0008006" key="4">
    <source>
        <dbReference type="Google" id="ProtNLM"/>
    </source>
</evidence>
<proteinExistence type="predicted"/>
<dbReference type="Gene3D" id="3.40.50.300">
    <property type="entry name" value="P-loop containing nucleotide triphosphate hydrolases"/>
    <property type="match status" value="1"/>
</dbReference>
<feature type="compositionally biased region" description="Basic and acidic residues" evidence="1">
    <location>
        <begin position="14"/>
        <end position="28"/>
    </location>
</feature>
<feature type="region of interest" description="Disordered" evidence="1">
    <location>
        <begin position="1"/>
        <end position="28"/>
    </location>
</feature>
<name>A0ABZ2WIY1_9HYPO</name>
<gene>
    <name evidence="2" type="ORF">QYS62_001277</name>
</gene>
<feature type="region of interest" description="Disordered" evidence="1">
    <location>
        <begin position="45"/>
        <end position="66"/>
    </location>
</feature>
<dbReference type="EMBL" id="CP151260">
    <property type="protein sequence ID" value="WZH40345.1"/>
    <property type="molecule type" value="Genomic_DNA"/>
</dbReference>
<sequence length="544" mass="60637">MEGFGLNLRPLMRPGRESRDRRGREEGSKLLSRAVIARVTDVVDDRQRDTQITSHDQLSTEEKQKPGVWLRQSAKVTDASLRATTKDFRQYLEAIFENWSSDSADPGGPSAVDRTATEARIVVGTLKVNAPFSKMQIRKGTEAQKLECLAGKPITCGVTLNYETDGIAFTWKGRHGAIDETKPLQEKPTRAFAGPGTCADHTAWNQKRTDLDGFTLNRPKHEEAFQGSMSAAIAKVDIACGTPVALLEFANHHQDWAPDLIVVDEAARDTEASSLMLHSKWQESLGLYIGDTKQFQPMALAKGQKDFKSLFSSQRQISLFRRMESTGRLTAVLKRNHRAGYHTAEWALETFYGPIAHLSPKAWVVVGDIAQIPPHLTMEHDLGPGKTTSNPFALQKQTSLLHRVVEGGARHSTLRMNMRAHRNAGCPVINLYNNNIMLWRHKWNEAGALDAIIKHFQANVNSDHPMDQCFAQVEFTHARATTPLSSSSKVNSTHAKWIMQQVESLLESKLMGVGKNAQKPNTVLVVAAYKEQVVDLKMRFMDLA</sequence>
<keyword evidence="3" id="KW-1185">Reference proteome</keyword>
<reference evidence="2 3" key="1">
    <citation type="submission" date="2024-04" db="EMBL/GenBank/DDBJ databases">
        <title>Complete genome sequence of Fusarium acuminatum.</title>
        <authorList>
            <person name="Lan B."/>
        </authorList>
    </citation>
    <scope>NUCLEOTIDE SEQUENCE [LARGE SCALE GENOMIC DNA]</scope>
    <source>
        <strain evidence="2">1A</strain>
    </source>
</reference>
<dbReference type="Proteomes" id="UP001489902">
    <property type="component" value="Chromosome 1"/>
</dbReference>
<accession>A0ABZ2WIY1</accession>
<evidence type="ECO:0000256" key="1">
    <source>
        <dbReference type="SAM" id="MobiDB-lite"/>
    </source>
</evidence>
<dbReference type="InterPro" id="IPR027417">
    <property type="entry name" value="P-loop_NTPase"/>
</dbReference>
<evidence type="ECO:0000313" key="3">
    <source>
        <dbReference type="Proteomes" id="UP001489902"/>
    </source>
</evidence>
<evidence type="ECO:0000313" key="2">
    <source>
        <dbReference type="EMBL" id="WZH40345.1"/>
    </source>
</evidence>